<protein>
    <submittedName>
        <fullName evidence="1">Uncharacterized protein</fullName>
    </submittedName>
</protein>
<dbReference type="AlphaFoldDB" id="A0A183NYG6"/>
<reference evidence="1 2" key="1">
    <citation type="submission" date="2018-11" db="EMBL/GenBank/DDBJ databases">
        <authorList>
            <consortium name="Pathogen Informatics"/>
        </authorList>
    </citation>
    <scope>NUCLEOTIDE SEQUENCE [LARGE SCALE GENOMIC DNA]</scope>
    <source>
        <strain>Denwood</strain>
        <strain evidence="2">Zambia</strain>
    </source>
</reference>
<dbReference type="Pfam" id="PF13281">
    <property type="entry name" value="MAP3K_TRAF_bd"/>
    <property type="match status" value="1"/>
</dbReference>
<gene>
    <name evidence="1" type="ORF">SMTD_LOCUS7152</name>
</gene>
<organism evidence="1 2">
    <name type="scientific">Schistosoma mattheei</name>
    <dbReference type="NCBI Taxonomy" id="31246"/>
    <lineage>
        <taxon>Eukaryota</taxon>
        <taxon>Metazoa</taxon>
        <taxon>Spiralia</taxon>
        <taxon>Lophotrochozoa</taxon>
        <taxon>Platyhelminthes</taxon>
        <taxon>Trematoda</taxon>
        <taxon>Digenea</taxon>
        <taxon>Strigeidida</taxon>
        <taxon>Schistosomatoidea</taxon>
        <taxon>Schistosomatidae</taxon>
        <taxon>Schistosoma</taxon>
    </lineage>
</organism>
<dbReference type="Proteomes" id="UP000269396">
    <property type="component" value="Unassembled WGS sequence"/>
</dbReference>
<proteinExistence type="predicted"/>
<dbReference type="STRING" id="31246.A0A183NYG6"/>
<accession>A0A183NYG6</accession>
<sequence length="283" mass="32881">MSWNLLRLYGVSSRTNGTQSNCQTMSLSESSLRMSRHFHCMEMKLGEHHQKGTSIRGQLSTKDNKCPLDRYHQQQPTSILSSKTKLLPYVINENGFAVLVEDKFLQNALIDNDILKNQICGDLGRLSEELEEILSEMCSGDRAPLKDKFIEDLRRDRDLYKGQELRERLRVMRRRLDYPGMLSSDVILNLLLSYRQCEDFDAMVTLIEEIRALKLNQDILNVCMIQYLYAFALHRRNKNGDRDAALAVTEEVSRIFEDNTNLLFNVEMKLRNNEHTLSMNNPN</sequence>
<name>A0A183NYG6_9TREM</name>
<evidence type="ECO:0000313" key="2">
    <source>
        <dbReference type="Proteomes" id="UP000269396"/>
    </source>
</evidence>
<keyword evidence="2" id="KW-1185">Reference proteome</keyword>
<dbReference type="InterPro" id="IPR025136">
    <property type="entry name" value="MAP3K_TRAF-bd"/>
</dbReference>
<evidence type="ECO:0000313" key="1">
    <source>
        <dbReference type="EMBL" id="VDP37808.1"/>
    </source>
</evidence>
<dbReference type="EMBL" id="UZAL01028025">
    <property type="protein sequence ID" value="VDP37808.1"/>
    <property type="molecule type" value="Genomic_DNA"/>
</dbReference>